<dbReference type="InterPro" id="IPR015854">
    <property type="entry name" value="ABC_transpr_LolD-like"/>
</dbReference>
<dbReference type="PANTHER" id="PTHR24220">
    <property type="entry name" value="IMPORT ATP-BINDING PROTEIN"/>
    <property type="match status" value="1"/>
</dbReference>
<gene>
    <name evidence="6" type="ORF">ACEZDJ_17505</name>
</gene>
<evidence type="ECO:0000256" key="3">
    <source>
        <dbReference type="ARBA" id="ARBA00022840"/>
    </source>
</evidence>
<keyword evidence="3 6" id="KW-0067">ATP-binding</keyword>
<dbReference type="SMART" id="SM00382">
    <property type="entry name" value="AAA"/>
    <property type="match status" value="1"/>
</dbReference>
<dbReference type="Pfam" id="PF00005">
    <property type="entry name" value="ABC_tran"/>
    <property type="match status" value="1"/>
</dbReference>
<evidence type="ECO:0000256" key="1">
    <source>
        <dbReference type="ARBA" id="ARBA00022448"/>
    </source>
</evidence>
<name>A0ABV6UNP4_9ACTN</name>
<dbReference type="Gene3D" id="3.40.50.300">
    <property type="entry name" value="P-loop containing nucleotide triphosphate hydrolases"/>
    <property type="match status" value="1"/>
</dbReference>
<dbReference type="PROSITE" id="PS00211">
    <property type="entry name" value="ABC_TRANSPORTER_1"/>
    <property type="match status" value="1"/>
</dbReference>
<evidence type="ECO:0000259" key="5">
    <source>
        <dbReference type="PROSITE" id="PS50893"/>
    </source>
</evidence>
<feature type="region of interest" description="Disordered" evidence="4">
    <location>
        <begin position="1"/>
        <end position="20"/>
    </location>
</feature>
<dbReference type="Proteomes" id="UP001592528">
    <property type="component" value="Unassembled WGS sequence"/>
</dbReference>
<feature type="compositionally biased region" description="Pro residues" evidence="4">
    <location>
        <begin position="8"/>
        <end position="20"/>
    </location>
</feature>
<comment type="caution">
    <text evidence="6">The sequence shown here is derived from an EMBL/GenBank/DDBJ whole genome shotgun (WGS) entry which is preliminary data.</text>
</comment>
<reference evidence="6 7" key="1">
    <citation type="submission" date="2024-09" db="EMBL/GenBank/DDBJ databases">
        <authorList>
            <person name="Lee S.D."/>
        </authorList>
    </citation>
    <scope>NUCLEOTIDE SEQUENCE [LARGE SCALE GENOMIC DNA]</scope>
    <source>
        <strain evidence="6 7">N1-5</strain>
    </source>
</reference>
<dbReference type="InterPro" id="IPR017871">
    <property type="entry name" value="ABC_transporter-like_CS"/>
</dbReference>
<dbReference type="GO" id="GO:0005524">
    <property type="term" value="F:ATP binding"/>
    <property type="evidence" value="ECO:0007669"/>
    <property type="project" value="UniProtKB-KW"/>
</dbReference>
<protein>
    <submittedName>
        <fullName evidence="6">ABC transporter ATP-binding protein</fullName>
    </submittedName>
</protein>
<keyword evidence="2" id="KW-0547">Nucleotide-binding</keyword>
<dbReference type="EMBL" id="JBHEZZ010000009">
    <property type="protein sequence ID" value="MFC1403088.1"/>
    <property type="molecule type" value="Genomic_DNA"/>
</dbReference>
<dbReference type="InterPro" id="IPR027417">
    <property type="entry name" value="P-loop_NTPase"/>
</dbReference>
<proteinExistence type="predicted"/>
<evidence type="ECO:0000256" key="2">
    <source>
        <dbReference type="ARBA" id="ARBA00022741"/>
    </source>
</evidence>
<dbReference type="InterPro" id="IPR003439">
    <property type="entry name" value="ABC_transporter-like_ATP-bd"/>
</dbReference>
<dbReference type="PANTHER" id="PTHR24220:SF86">
    <property type="entry name" value="ABC TRANSPORTER ABCH.1"/>
    <property type="match status" value="1"/>
</dbReference>
<evidence type="ECO:0000313" key="7">
    <source>
        <dbReference type="Proteomes" id="UP001592528"/>
    </source>
</evidence>
<dbReference type="PROSITE" id="PS50893">
    <property type="entry name" value="ABC_TRANSPORTER_2"/>
    <property type="match status" value="1"/>
</dbReference>
<sequence length="292" mass="31489">MRLRSRPQQPPPAEPPVPRGPVPILAVRRLVKTYGHGDAAVHALAGPVDDQGVEQGVDLTIYQGDFVAIMGSSGSGKSTLMNILGCLDAPTSGRYLLDGIDVGYLDEHQLSLVRNRKIGFIFQSFNLVPRTTALAQVELPLAYAGVKAAERRRRAMAALTLVGLADRADHRPNELSGGQQQRVAVARALVTSPAMLLADEPTGNLDSRSTDDVLAIVDRLNAAGRTIVLITHEDEVARHAKRVVRLVDGQIYEDIRQAPLHGLPPALQDPEEFASHTLHIGHVRAHANGGDR</sequence>
<dbReference type="SUPFAM" id="SSF52540">
    <property type="entry name" value="P-loop containing nucleoside triphosphate hydrolases"/>
    <property type="match status" value="1"/>
</dbReference>
<dbReference type="CDD" id="cd03255">
    <property type="entry name" value="ABC_MJ0796_LolCDE_FtsE"/>
    <property type="match status" value="1"/>
</dbReference>
<dbReference type="InterPro" id="IPR017911">
    <property type="entry name" value="MacB-like_ATP-bd"/>
</dbReference>
<feature type="domain" description="ABC transporter" evidence="5">
    <location>
        <begin position="25"/>
        <end position="273"/>
    </location>
</feature>
<evidence type="ECO:0000256" key="4">
    <source>
        <dbReference type="SAM" id="MobiDB-lite"/>
    </source>
</evidence>
<keyword evidence="1" id="KW-0813">Transport</keyword>
<evidence type="ECO:0000313" key="6">
    <source>
        <dbReference type="EMBL" id="MFC1403088.1"/>
    </source>
</evidence>
<keyword evidence="7" id="KW-1185">Reference proteome</keyword>
<accession>A0ABV6UNP4</accession>
<dbReference type="InterPro" id="IPR003593">
    <property type="entry name" value="AAA+_ATPase"/>
</dbReference>
<organism evidence="6 7">
    <name type="scientific">Streptacidiphilus cavernicola</name>
    <dbReference type="NCBI Taxonomy" id="3342716"/>
    <lineage>
        <taxon>Bacteria</taxon>
        <taxon>Bacillati</taxon>
        <taxon>Actinomycetota</taxon>
        <taxon>Actinomycetes</taxon>
        <taxon>Kitasatosporales</taxon>
        <taxon>Streptomycetaceae</taxon>
        <taxon>Streptacidiphilus</taxon>
    </lineage>
</organism>
<dbReference type="RefSeq" id="WP_084714334.1">
    <property type="nucleotide sequence ID" value="NZ_JBHEZZ010000009.1"/>
</dbReference>